<name>A0A845KY95_9FIRM</name>
<evidence type="ECO:0000256" key="7">
    <source>
        <dbReference type="SAM" id="Phobius"/>
    </source>
</evidence>
<evidence type="ECO:0000256" key="4">
    <source>
        <dbReference type="ARBA" id="ARBA00022692"/>
    </source>
</evidence>
<dbReference type="Proteomes" id="UP000463470">
    <property type="component" value="Unassembled WGS sequence"/>
</dbReference>
<feature type="transmembrane region" description="Helical" evidence="7">
    <location>
        <begin position="12"/>
        <end position="33"/>
    </location>
</feature>
<feature type="transmembrane region" description="Helical" evidence="7">
    <location>
        <begin position="391"/>
        <end position="411"/>
    </location>
</feature>
<dbReference type="PANTHER" id="PTHR30250:SF10">
    <property type="entry name" value="LIPOPOLYSACCHARIDE BIOSYNTHESIS PROTEIN WZXC"/>
    <property type="match status" value="1"/>
</dbReference>
<feature type="transmembrane region" description="Helical" evidence="7">
    <location>
        <begin position="39"/>
        <end position="61"/>
    </location>
</feature>
<feature type="transmembrane region" description="Helical" evidence="7">
    <location>
        <begin position="366"/>
        <end position="385"/>
    </location>
</feature>
<evidence type="ECO:0000256" key="2">
    <source>
        <dbReference type="ARBA" id="ARBA00007430"/>
    </source>
</evidence>
<evidence type="ECO:0000256" key="6">
    <source>
        <dbReference type="ARBA" id="ARBA00023136"/>
    </source>
</evidence>
<dbReference type="GO" id="GO:0005886">
    <property type="term" value="C:plasma membrane"/>
    <property type="evidence" value="ECO:0007669"/>
    <property type="project" value="UniProtKB-SubCell"/>
</dbReference>
<keyword evidence="9" id="KW-1185">Reference proteome</keyword>
<dbReference type="InterPro" id="IPR050833">
    <property type="entry name" value="Poly_Biosynth_Transport"/>
</dbReference>
<feature type="transmembrane region" description="Helical" evidence="7">
    <location>
        <begin position="332"/>
        <end position="354"/>
    </location>
</feature>
<feature type="transmembrane region" description="Helical" evidence="7">
    <location>
        <begin position="171"/>
        <end position="193"/>
    </location>
</feature>
<dbReference type="RefSeq" id="WP_161254903.1">
    <property type="nucleotide sequence ID" value="NZ_WXEY01000002.1"/>
</dbReference>
<keyword evidence="5 7" id="KW-1133">Transmembrane helix</keyword>
<gene>
    <name evidence="8" type="ORF">GTO91_03545</name>
</gene>
<keyword evidence="6 7" id="KW-0472">Membrane</keyword>
<keyword evidence="4 7" id="KW-0812">Transmembrane</keyword>
<comment type="caution">
    <text evidence="8">The sequence shown here is derived from an EMBL/GenBank/DDBJ whole genome shotgun (WGS) entry which is preliminary data.</text>
</comment>
<protein>
    <recommendedName>
        <fullName evidence="10">Polysaccharide biosynthesis protein C-terminal domain-containing protein</fullName>
    </recommendedName>
</protein>
<evidence type="ECO:0000256" key="1">
    <source>
        <dbReference type="ARBA" id="ARBA00004651"/>
    </source>
</evidence>
<dbReference type="EMBL" id="WXEY01000002">
    <property type="protein sequence ID" value="MZP28782.1"/>
    <property type="molecule type" value="Genomic_DNA"/>
</dbReference>
<evidence type="ECO:0000313" key="8">
    <source>
        <dbReference type="EMBL" id="MZP28782.1"/>
    </source>
</evidence>
<keyword evidence="3" id="KW-1003">Cell membrane</keyword>
<feature type="transmembrane region" description="Helical" evidence="7">
    <location>
        <begin position="300"/>
        <end position="326"/>
    </location>
</feature>
<feature type="transmembrane region" description="Helical" evidence="7">
    <location>
        <begin position="144"/>
        <end position="165"/>
    </location>
</feature>
<sequence length="428" mass="47081">MKREWAKGAALALLEQALFSGSNFLFGILLARWLSADLYGAFVLASALFLFLAGIHNALILEPMSVIGPSRHREHLGEYFSLQLRAHFLITLIIAFFVATIGFLFHRALPGNTLLPVIITAGLTLPMTLYYWTYRRQMYISGQIAYAVAGNMLYAGFSLTAVTILHECELLSPALAFLIMGIAGVIAGSLLLVKKDRRRRATGMIGWADLHSTLRENWIFGRWILGSSLLSFGSSQAQTMMLGFWAGAEAAGALQAMMNFILPMMQTVTAASTLMLPALSRDFGEGKLAQLRSKGLSMMLLLTAAGIAYMLLLWTFSDFLVGLVYRGRYAEYVRLVPVVGFVPVITAAAAAYSIILRAIHRPELHFVTNAFQAAAGLLTSLFLISRWGVAGAAYSIVMTYLTAAFMTYILYRKALLVLNEEKVAERTE</sequence>
<comment type="subcellular location">
    <subcellularLocation>
        <location evidence="1">Cell membrane</location>
        <topology evidence="1">Multi-pass membrane protein</topology>
    </subcellularLocation>
</comment>
<proteinExistence type="inferred from homology"/>
<reference evidence="8 9" key="1">
    <citation type="submission" date="2020-01" db="EMBL/GenBank/DDBJ databases">
        <title>Whole-genome sequence of Heliobacterium undosum DSM 13378.</title>
        <authorList>
            <person name="Kyndt J.A."/>
            <person name="Meyer T.E."/>
        </authorList>
    </citation>
    <scope>NUCLEOTIDE SEQUENCE [LARGE SCALE GENOMIC DNA]</scope>
    <source>
        <strain evidence="8 9">DSM 13378</strain>
    </source>
</reference>
<dbReference type="PANTHER" id="PTHR30250">
    <property type="entry name" value="PST FAMILY PREDICTED COLANIC ACID TRANSPORTER"/>
    <property type="match status" value="1"/>
</dbReference>
<evidence type="ECO:0000256" key="3">
    <source>
        <dbReference type="ARBA" id="ARBA00022475"/>
    </source>
</evidence>
<evidence type="ECO:0000256" key="5">
    <source>
        <dbReference type="ARBA" id="ARBA00022989"/>
    </source>
</evidence>
<dbReference type="OrthoDB" id="582032at2"/>
<comment type="similarity">
    <text evidence="2">Belongs to the polysaccharide synthase family.</text>
</comment>
<feature type="transmembrane region" description="Helical" evidence="7">
    <location>
        <begin position="82"/>
        <end position="105"/>
    </location>
</feature>
<evidence type="ECO:0008006" key="10">
    <source>
        <dbReference type="Google" id="ProtNLM"/>
    </source>
</evidence>
<accession>A0A845KY95</accession>
<organism evidence="8 9">
    <name type="scientific">Heliomicrobium undosum</name>
    <dbReference type="NCBI Taxonomy" id="121734"/>
    <lineage>
        <taxon>Bacteria</taxon>
        <taxon>Bacillati</taxon>
        <taxon>Bacillota</taxon>
        <taxon>Clostridia</taxon>
        <taxon>Eubacteriales</taxon>
        <taxon>Heliobacteriaceae</taxon>
        <taxon>Heliomicrobium</taxon>
    </lineage>
</organism>
<evidence type="ECO:0000313" key="9">
    <source>
        <dbReference type="Proteomes" id="UP000463470"/>
    </source>
</evidence>
<feature type="transmembrane region" description="Helical" evidence="7">
    <location>
        <begin position="111"/>
        <end position="132"/>
    </location>
</feature>
<dbReference type="AlphaFoldDB" id="A0A845KY95"/>